<reference evidence="2 3" key="1">
    <citation type="submission" date="2017-05" db="EMBL/GenBank/DDBJ databases">
        <title>Vagococcus spp. assemblies.</title>
        <authorList>
            <person name="Gulvik C.A."/>
        </authorList>
    </citation>
    <scope>NUCLEOTIDE SEQUENCE [LARGE SCALE GENOMIC DNA]</scope>
    <source>
        <strain evidence="2 3">LMG 24798</strain>
    </source>
</reference>
<keyword evidence="1" id="KW-0812">Transmembrane</keyword>
<dbReference type="InterPro" id="IPR017259">
    <property type="entry name" value="UCP037672"/>
</dbReference>
<organism evidence="2 3">
    <name type="scientific">Vagococcus acidifermentans</name>
    <dbReference type="NCBI Taxonomy" id="564710"/>
    <lineage>
        <taxon>Bacteria</taxon>
        <taxon>Bacillati</taxon>
        <taxon>Bacillota</taxon>
        <taxon>Bacilli</taxon>
        <taxon>Lactobacillales</taxon>
        <taxon>Enterococcaceae</taxon>
        <taxon>Vagococcus</taxon>
    </lineage>
</organism>
<evidence type="ECO:0000313" key="2">
    <source>
        <dbReference type="EMBL" id="RSU09099.1"/>
    </source>
</evidence>
<comment type="caution">
    <text evidence="2">The sequence shown here is derived from an EMBL/GenBank/DDBJ whole genome shotgun (WGS) entry which is preliminary data.</text>
</comment>
<evidence type="ECO:0000256" key="1">
    <source>
        <dbReference type="SAM" id="Phobius"/>
    </source>
</evidence>
<dbReference type="Pfam" id="PF12650">
    <property type="entry name" value="DUF3784"/>
    <property type="match status" value="1"/>
</dbReference>
<dbReference type="AlphaFoldDB" id="A0A430ALX8"/>
<accession>A0A430ALX8</accession>
<keyword evidence="1" id="KW-0472">Membrane</keyword>
<protein>
    <recommendedName>
        <fullName evidence="4">DUF3784 domain-containing protein</fullName>
    </recommendedName>
</protein>
<feature type="transmembrane region" description="Helical" evidence="1">
    <location>
        <begin position="63"/>
        <end position="81"/>
    </location>
</feature>
<sequence>MNKEKRCPMMHVAFYLFFLLFIVLFVVVGWQFYNGRWLSLSAGFYRMNPEERKQIDQKALGRSLARLSFLTAVILLLVMLFPDNLEIVIGASLLLALGNWLTPSETSDKVKQYRDE</sequence>
<feature type="transmembrane region" description="Helical" evidence="1">
    <location>
        <begin position="12"/>
        <end position="33"/>
    </location>
</feature>
<evidence type="ECO:0008006" key="4">
    <source>
        <dbReference type="Google" id="ProtNLM"/>
    </source>
</evidence>
<gene>
    <name evidence="2" type="ORF">CBF27_13420</name>
</gene>
<keyword evidence="1" id="KW-1133">Transmembrane helix</keyword>
<name>A0A430ALX8_9ENTE</name>
<dbReference type="EMBL" id="NGKC01000023">
    <property type="protein sequence ID" value="RSU09099.1"/>
    <property type="molecule type" value="Genomic_DNA"/>
</dbReference>
<keyword evidence="3" id="KW-1185">Reference proteome</keyword>
<proteinExistence type="predicted"/>
<evidence type="ECO:0000313" key="3">
    <source>
        <dbReference type="Proteomes" id="UP000286773"/>
    </source>
</evidence>
<dbReference type="Proteomes" id="UP000286773">
    <property type="component" value="Unassembled WGS sequence"/>
</dbReference>